<dbReference type="Proteomes" id="UP001276659">
    <property type="component" value="Unassembled WGS sequence"/>
</dbReference>
<dbReference type="InterPro" id="IPR001579">
    <property type="entry name" value="Glyco_hydro_18_chit_AS"/>
</dbReference>
<dbReference type="GO" id="GO:0008061">
    <property type="term" value="F:chitin binding"/>
    <property type="evidence" value="ECO:0007669"/>
    <property type="project" value="UniProtKB-KW"/>
</dbReference>
<dbReference type="GO" id="GO:0008843">
    <property type="term" value="F:endochitinase activity"/>
    <property type="evidence" value="ECO:0007669"/>
    <property type="project" value="UniProtKB-EC"/>
</dbReference>
<evidence type="ECO:0000256" key="11">
    <source>
        <dbReference type="SAM" id="MobiDB-lite"/>
    </source>
</evidence>
<evidence type="ECO:0000259" key="13">
    <source>
        <dbReference type="PROSITE" id="PS51910"/>
    </source>
</evidence>
<keyword evidence="3" id="KW-0147">Chitin-binding</keyword>
<evidence type="ECO:0000256" key="3">
    <source>
        <dbReference type="ARBA" id="ARBA00022669"/>
    </source>
</evidence>
<dbReference type="PROSITE" id="PS01095">
    <property type="entry name" value="GH18_1"/>
    <property type="match status" value="1"/>
</dbReference>
<keyword evidence="15" id="KW-1185">Reference proteome</keyword>
<evidence type="ECO:0000256" key="5">
    <source>
        <dbReference type="ARBA" id="ARBA00023024"/>
    </source>
</evidence>
<evidence type="ECO:0000256" key="4">
    <source>
        <dbReference type="ARBA" id="ARBA00022801"/>
    </source>
</evidence>
<evidence type="ECO:0000313" key="15">
    <source>
        <dbReference type="Proteomes" id="UP001276659"/>
    </source>
</evidence>
<dbReference type="Gene3D" id="3.20.20.80">
    <property type="entry name" value="Glycosidases"/>
    <property type="match status" value="1"/>
</dbReference>
<feature type="signal peptide" evidence="12">
    <location>
        <begin position="1"/>
        <end position="25"/>
    </location>
</feature>
<dbReference type="CDD" id="cd02877">
    <property type="entry name" value="GH18_hevamine_XipI_class_III"/>
    <property type="match status" value="1"/>
</dbReference>
<comment type="caution">
    <text evidence="14">The sequence shown here is derived from an EMBL/GenBank/DDBJ whole genome shotgun (WGS) entry which is preliminary data.</text>
</comment>
<keyword evidence="6" id="KW-0119">Carbohydrate metabolism</keyword>
<dbReference type="PANTHER" id="PTHR45708:SF49">
    <property type="entry name" value="ENDOCHITINASE"/>
    <property type="match status" value="1"/>
</dbReference>
<dbReference type="EMBL" id="JASNWA010000007">
    <property type="protein sequence ID" value="KAK3173708.1"/>
    <property type="molecule type" value="Genomic_DNA"/>
</dbReference>
<name>A0AAD9ZCG8_9LECA</name>
<dbReference type="GO" id="GO:0005576">
    <property type="term" value="C:extracellular region"/>
    <property type="evidence" value="ECO:0007669"/>
    <property type="project" value="TreeGrafter"/>
</dbReference>
<evidence type="ECO:0000256" key="1">
    <source>
        <dbReference type="ARBA" id="ARBA00000822"/>
    </source>
</evidence>
<dbReference type="GO" id="GO:0000272">
    <property type="term" value="P:polysaccharide catabolic process"/>
    <property type="evidence" value="ECO:0007669"/>
    <property type="project" value="UniProtKB-KW"/>
</dbReference>
<reference evidence="14" key="1">
    <citation type="submission" date="2022-11" db="EMBL/GenBank/DDBJ databases">
        <title>Chromosomal genome sequence assembly and mating type (MAT) locus characterization of the leprose asexual lichenized fungus Lepraria neglecta (Nyl.) Erichsen.</title>
        <authorList>
            <person name="Allen J.L."/>
            <person name="Pfeffer B."/>
        </authorList>
    </citation>
    <scope>NUCLEOTIDE SEQUENCE</scope>
    <source>
        <strain evidence="14">Allen 5258</strain>
    </source>
</reference>
<keyword evidence="12" id="KW-0732">Signal</keyword>
<dbReference type="InterPro" id="IPR045321">
    <property type="entry name" value="Cts1-like"/>
</dbReference>
<organism evidence="14 15">
    <name type="scientific">Lepraria neglecta</name>
    <dbReference type="NCBI Taxonomy" id="209136"/>
    <lineage>
        <taxon>Eukaryota</taxon>
        <taxon>Fungi</taxon>
        <taxon>Dikarya</taxon>
        <taxon>Ascomycota</taxon>
        <taxon>Pezizomycotina</taxon>
        <taxon>Lecanoromycetes</taxon>
        <taxon>OSLEUM clade</taxon>
        <taxon>Lecanoromycetidae</taxon>
        <taxon>Lecanorales</taxon>
        <taxon>Lecanorineae</taxon>
        <taxon>Stereocaulaceae</taxon>
        <taxon>Lepraria</taxon>
    </lineage>
</organism>
<protein>
    <recommendedName>
        <fullName evidence="2">chitinase</fullName>
        <ecNumber evidence="2">3.2.1.14</ecNumber>
    </recommendedName>
</protein>
<feature type="chain" id="PRO_5042241113" description="chitinase" evidence="12">
    <location>
        <begin position="26"/>
        <end position="521"/>
    </location>
</feature>
<gene>
    <name evidence="14" type="ORF">OEA41_007040</name>
</gene>
<dbReference type="Pfam" id="PF00704">
    <property type="entry name" value="Glyco_hydro_18"/>
    <property type="match status" value="1"/>
</dbReference>
<dbReference type="InterPro" id="IPR017853">
    <property type="entry name" value="GH"/>
</dbReference>
<feature type="region of interest" description="Disordered" evidence="11">
    <location>
        <begin position="164"/>
        <end position="216"/>
    </location>
</feature>
<sequence>MFFQPSSLSALGAITLLVHSSTCLAGHARHPHHPRHNHLAVVDRRQTLGMTKVSTGELNMLQSEMTTFRGWMDAWFDSTVTADPGAAVAQLKEEFQAYDSWITAWLDATMGTGAPAPAPIFTSVPLPASQHASIAPSSAETTAPAALVTLSTSSVITPIVTAPSVPASSPAAPQSNPPNPSTSAAAEPSTSAATTSAAPVASTAPGRSGSGGSGGSFNAQSSSNVAVYYGQSGATGEVSLSQMCSDSNADIIILAFLTTFFGAGGYPSVNFGAACGGNTPQMLSKGASGLLSCPQMAKDIATCQGNGKKVLLSLGGAEAVTAFSSTSQAQQFATQLWNLFGAGTGEDSGLRPFGDVMIDGFDIDNEDHSTAYYSDFVTALRSAMDQDKTRTYYISAAPQCPRPDASIPLDAMQKMDFVFVQFYNNGNCNVGQPGFLDSFKAWSSDLAANGAGPKLYIGAPGCPACAGSGYLDPNTMKSVVNSAKSAAMSNFGGVMLWDGPEAVQNTAGGSDYLQVVKSSLT</sequence>
<evidence type="ECO:0000313" key="14">
    <source>
        <dbReference type="EMBL" id="KAK3173708.1"/>
    </source>
</evidence>
<dbReference type="SUPFAM" id="SSF51445">
    <property type="entry name" value="(Trans)glycosidases"/>
    <property type="match status" value="1"/>
</dbReference>
<dbReference type="InterPro" id="IPR050542">
    <property type="entry name" value="Glycosyl_Hydrlase18_Chitinase"/>
</dbReference>
<dbReference type="GO" id="GO:0006032">
    <property type="term" value="P:chitin catabolic process"/>
    <property type="evidence" value="ECO:0007669"/>
    <property type="project" value="UniProtKB-KW"/>
</dbReference>
<feature type="compositionally biased region" description="Low complexity" evidence="11">
    <location>
        <begin position="164"/>
        <end position="174"/>
    </location>
</feature>
<proteinExistence type="inferred from homology"/>
<evidence type="ECO:0000256" key="8">
    <source>
        <dbReference type="ARBA" id="ARBA00023326"/>
    </source>
</evidence>
<evidence type="ECO:0000256" key="7">
    <source>
        <dbReference type="ARBA" id="ARBA00023295"/>
    </source>
</evidence>
<dbReference type="PROSITE" id="PS51910">
    <property type="entry name" value="GH18_2"/>
    <property type="match status" value="1"/>
</dbReference>
<dbReference type="AlphaFoldDB" id="A0AAD9ZCG8"/>
<comment type="similarity">
    <text evidence="9">Belongs to the glycosyl hydrolase 18 family. Chitinase class III subfamily.</text>
</comment>
<dbReference type="EC" id="3.2.1.14" evidence="2"/>
<comment type="catalytic activity">
    <reaction evidence="1">
        <text>Random endo-hydrolysis of N-acetyl-beta-D-glucosaminide (1-&gt;4)-beta-linkages in chitin and chitodextrins.</text>
        <dbReference type="EC" id="3.2.1.14"/>
    </reaction>
</comment>
<accession>A0AAD9ZCG8</accession>
<keyword evidence="5" id="KW-0146">Chitin degradation</keyword>
<keyword evidence="4 10" id="KW-0378">Hydrolase</keyword>
<evidence type="ECO:0000256" key="9">
    <source>
        <dbReference type="ARBA" id="ARBA00025727"/>
    </source>
</evidence>
<keyword evidence="7 10" id="KW-0326">Glycosidase</keyword>
<evidence type="ECO:0000256" key="12">
    <source>
        <dbReference type="SAM" id="SignalP"/>
    </source>
</evidence>
<feature type="domain" description="GH18" evidence="13">
    <location>
        <begin position="223"/>
        <end position="521"/>
    </location>
</feature>
<evidence type="ECO:0000256" key="6">
    <source>
        <dbReference type="ARBA" id="ARBA00023277"/>
    </source>
</evidence>
<evidence type="ECO:0000256" key="2">
    <source>
        <dbReference type="ARBA" id="ARBA00012729"/>
    </source>
</evidence>
<evidence type="ECO:0000256" key="10">
    <source>
        <dbReference type="RuleBase" id="RU000489"/>
    </source>
</evidence>
<dbReference type="PANTHER" id="PTHR45708">
    <property type="entry name" value="ENDOCHITINASE"/>
    <property type="match status" value="1"/>
</dbReference>
<feature type="compositionally biased region" description="Low complexity" evidence="11">
    <location>
        <begin position="181"/>
        <end position="207"/>
    </location>
</feature>
<keyword evidence="8" id="KW-0624">Polysaccharide degradation</keyword>
<dbReference type="InterPro" id="IPR001223">
    <property type="entry name" value="Glyco_hydro18_cat"/>
</dbReference>